<gene>
    <name evidence="1" type="ORF">AC812_06340</name>
</gene>
<accession>A0A0P6XTG8</accession>
<dbReference type="InterPro" id="IPR005358">
    <property type="entry name" value="Puta_zinc/iron-chelating_dom"/>
</dbReference>
<dbReference type="Pfam" id="PF03692">
    <property type="entry name" value="CxxCxxCC"/>
    <property type="match status" value="1"/>
</dbReference>
<protein>
    <recommendedName>
        <fullName evidence="3">YcgN family cysteine cluster protein</fullName>
    </recommendedName>
</protein>
<dbReference type="Proteomes" id="UP000050514">
    <property type="component" value="Unassembled WGS sequence"/>
</dbReference>
<name>A0A0P6XTG8_9CHLR</name>
<proteinExistence type="predicted"/>
<keyword evidence="2" id="KW-1185">Reference proteome</keyword>
<dbReference type="EMBL" id="LGHJ01000012">
    <property type="protein sequence ID" value="KPL76463.1"/>
    <property type="molecule type" value="Genomic_DNA"/>
</dbReference>
<dbReference type="InterPro" id="IPR008228">
    <property type="entry name" value="UCP006173"/>
</dbReference>
<comment type="caution">
    <text evidence="1">The sequence shown here is derived from an EMBL/GenBank/DDBJ whole genome shotgun (WGS) entry which is preliminary data.</text>
</comment>
<dbReference type="PANTHER" id="PTHR37421:SF1">
    <property type="entry name" value="UPF0260 PROTEIN YCGN"/>
    <property type="match status" value="1"/>
</dbReference>
<reference evidence="1 2" key="1">
    <citation type="submission" date="2015-07" db="EMBL/GenBank/DDBJ databases">
        <title>Draft genome of Bellilinea caldifistulae DSM 17877.</title>
        <authorList>
            <person name="Hemp J."/>
            <person name="Ward L.M."/>
            <person name="Pace L.A."/>
            <person name="Fischer W.W."/>
        </authorList>
    </citation>
    <scope>NUCLEOTIDE SEQUENCE [LARGE SCALE GENOMIC DNA]</scope>
    <source>
        <strain evidence="1 2">GOMI-1</strain>
    </source>
</reference>
<dbReference type="NCBIfam" id="NF003501">
    <property type="entry name" value="PRK05170.1-5"/>
    <property type="match status" value="1"/>
</dbReference>
<dbReference type="PANTHER" id="PTHR37421">
    <property type="entry name" value="UPF0260 PROTEIN YCGN"/>
    <property type="match status" value="1"/>
</dbReference>
<evidence type="ECO:0008006" key="3">
    <source>
        <dbReference type="Google" id="ProtNLM"/>
    </source>
</evidence>
<evidence type="ECO:0000313" key="1">
    <source>
        <dbReference type="EMBL" id="KPL76463.1"/>
    </source>
</evidence>
<organism evidence="1 2">
    <name type="scientific">Bellilinea caldifistulae</name>
    <dbReference type="NCBI Taxonomy" id="360411"/>
    <lineage>
        <taxon>Bacteria</taxon>
        <taxon>Bacillati</taxon>
        <taxon>Chloroflexota</taxon>
        <taxon>Anaerolineae</taxon>
        <taxon>Anaerolineales</taxon>
        <taxon>Anaerolineaceae</taxon>
        <taxon>Bellilinea</taxon>
    </lineage>
</organism>
<dbReference type="PATRIC" id="fig|360411.5.peg.1393"/>
<dbReference type="AlphaFoldDB" id="A0A0P6XTG8"/>
<dbReference type="STRING" id="360411.AC812_06340"/>
<dbReference type="NCBIfam" id="NF003507">
    <property type="entry name" value="PRK05170.2-5"/>
    <property type="match status" value="1"/>
</dbReference>
<evidence type="ECO:0000313" key="2">
    <source>
        <dbReference type="Proteomes" id="UP000050514"/>
    </source>
</evidence>
<dbReference type="PIRSF" id="PIRSF006173">
    <property type="entry name" value="UCP006173"/>
    <property type="match status" value="1"/>
</dbReference>
<sequence length="132" mass="14841">MTPAEWESLCDGCGWCCLYRIEDEESGAILTTAVACRLLDLKTCRCKDYPNRFQKVSTCVRITPETARTFTWLPETCAYRRLALGKDLPDWHPLISGDPRSVHRAGASALGRAISELGVDLDDLENYILDEE</sequence>